<evidence type="ECO:0000313" key="2">
    <source>
        <dbReference type="Proteomes" id="UP000187209"/>
    </source>
</evidence>
<sequence>MGLPEAVRSEETVDVQSMTHLILKEREKRLNLTKEIIFQKQKNLQLEDFIEQLAKSIELSQKTAKIHEPSKVSQQIGAYSSQIRAIKIRKYKLKLKKRRSHVIISREYKGRSISSKLKPRSKGKFARKQLN</sequence>
<evidence type="ECO:0000313" key="1">
    <source>
        <dbReference type="EMBL" id="OMJ83065.1"/>
    </source>
</evidence>
<dbReference type="Proteomes" id="UP000187209">
    <property type="component" value="Unassembled WGS sequence"/>
</dbReference>
<comment type="caution">
    <text evidence="1">The sequence shown here is derived from an EMBL/GenBank/DDBJ whole genome shotgun (WGS) entry which is preliminary data.</text>
</comment>
<dbReference type="AlphaFoldDB" id="A0A1R2C294"/>
<dbReference type="EMBL" id="MPUH01000317">
    <property type="protein sequence ID" value="OMJ83065.1"/>
    <property type="molecule type" value="Genomic_DNA"/>
</dbReference>
<gene>
    <name evidence="1" type="ORF">SteCoe_16101</name>
</gene>
<proteinExistence type="predicted"/>
<protein>
    <submittedName>
        <fullName evidence="1">Uncharacterized protein</fullName>
    </submittedName>
</protein>
<organism evidence="1 2">
    <name type="scientific">Stentor coeruleus</name>
    <dbReference type="NCBI Taxonomy" id="5963"/>
    <lineage>
        <taxon>Eukaryota</taxon>
        <taxon>Sar</taxon>
        <taxon>Alveolata</taxon>
        <taxon>Ciliophora</taxon>
        <taxon>Postciliodesmatophora</taxon>
        <taxon>Heterotrichea</taxon>
        <taxon>Heterotrichida</taxon>
        <taxon>Stentoridae</taxon>
        <taxon>Stentor</taxon>
    </lineage>
</organism>
<keyword evidence="2" id="KW-1185">Reference proteome</keyword>
<reference evidence="1 2" key="1">
    <citation type="submission" date="2016-11" db="EMBL/GenBank/DDBJ databases">
        <title>The macronuclear genome of Stentor coeruleus: a giant cell with tiny introns.</title>
        <authorList>
            <person name="Slabodnick M."/>
            <person name="Ruby J.G."/>
            <person name="Reiff S.B."/>
            <person name="Swart E.C."/>
            <person name="Gosai S."/>
            <person name="Prabakaran S."/>
            <person name="Witkowska E."/>
            <person name="Larue G.E."/>
            <person name="Fisher S."/>
            <person name="Freeman R.M."/>
            <person name="Gunawardena J."/>
            <person name="Chu W."/>
            <person name="Stover N.A."/>
            <person name="Gregory B.D."/>
            <person name="Nowacki M."/>
            <person name="Derisi J."/>
            <person name="Roy S.W."/>
            <person name="Marshall W.F."/>
            <person name="Sood P."/>
        </authorList>
    </citation>
    <scope>NUCLEOTIDE SEQUENCE [LARGE SCALE GENOMIC DNA]</scope>
    <source>
        <strain evidence="1">WM001</strain>
    </source>
</reference>
<accession>A0A1R2C294</accession>
<name>A0A1R2C294_9CILI</name>